<proteinExistence type="predicted"/>
<dbReference type="InterPro" id="IPR050490">
    <property type="entry name" value="Bact_solute-bd_prot1"/>
</dbReference>
<evidence type="ECO:0000313" key="2">
    <source>
        <dbReference type="Proteomes" id="UP000267654"/>
    </source>
</evidence>
<dbReference type="Proteomes" id="UP000267654">
    <property type="component" value="Unassembled WGS sequence"/>
</dbReference>
<accession>A0A662DG61</accession>
<dbReference type="SUPFAM" id="SSF53850">
    <property type="entry name" value="Periplasmic binding protein-like II"/>
    <property type="match status" value="1"/>
</dbReference>
<comment type="caution">
    <text evidence="1">The sequence shown here is derived from an EMBL/GenBank/DDBJ whole genome shotgun (WGS) entry which is preliminary data.</text>
</comment>
<gene>
    <name evidence="1" type="ORF">DRI96_03430</name>
</gene>
<name>A0A662DG61_UNCAE</name>
<dbReference type="AlphaFoldDB" id="A0A662DG61"/>
<dbReference type="PANTHER" id="PTHR43649:SF12">
    <property type="entry name" value="DIACETYLCHITOBIOSE BINDING PROTEIN DASA"/>
    <property type="match status" value="1"/>
</dbReference>
<dbReference type="CDD" id="cd13585">
    <property type="entry name" value="PBP2_TMBP_like"/>
    <property type="match status" value="1"/>
</dbReference>
<protein>
    <recommendedName>
        <fullName evidence="3">Sugar ABC transporter substrate-binding protein</fullName>
    </recommendedName>
</protein>
<dbReference type="EMBL" id="QMQB01000107">
    <property type="protein sequence ID" value="RLE13142.1"/>
    <property type="molecule type" value="Genomic_DNA"/>
</dbReference>
<dbReference type="Gene3D" id="3.40.190.10">
    <property type="entry name" value="Periplasmic binding protein-like II"/>
    <property type="match status" value="2"/>
</dbReference>
<dbReference type="PANTHER" id="PTHR43649">
    <property type="entry name" value="ARABINOSE-BINDING PROTEIN-RELATED"/>
    <property type="match status" value="1"/>
</dbReference>
<organism evidence="1 2">
    <name type="scientific">Aerophobetes bacterium</name>
    <dbReference type="NCBI Taxonomy" id="2030807"/>
    <lineage>
        <taxon>Bacteria</taxon>
        <taxon>Candidatus Aerophobota</taxon>
    </lineage>
</organism>
<evidence type="ECO:0008006" key="3">
    <source>
        <dbReference type="Google" id="ProtNLM"/>
    </source>
</evidence>
<evidence type="ECO:0000313" key="1">
    <source>
        <dbReference type="EMBL" id="RLE13142.1"/>
    </source>
</evidence>
<sequence length="426" mass="48083">MSKKFVRKVFFVTYIIIVIGMVTAGICFSQEREITATYMASGTYDVAAKELVPEFERLTGIKVKIAAFPWAILREKNMTDLITGTGKYDVMSGSYYLAKVYEFFYPMDKYITKDNYGISMISGLMKKCQRYEGYQIGVPYGPDAYSLLYRTDLFKKAGIGIPQTWDAIIQAAKKLDTLYEGEGIDGYVFSCGAIEQLPIFLFTKYNGTFITADNKYHLEPREAIQAIKKSKKLLEYAPPGVLGLSIDEANAVFLQGKAAMVECWPSFIRAAANDPARSNIVGKWAVLPYPKVGFPWLSMWEMFISRYSKDKDAAWEWIKFYTREKNAKYFFTKYGIGSAYTSTYQDPELLEKYGHDFPGILANLKRAKNPPLTGEAQDFLASTISQVLVGEITPEKAVENINTKWASLEVPKPLIEMAENSGLKAK</sequence>
<dbReference type="InterPro" id="IPR006059">
    <property type="entry name" value="SBP"/>
</dbReference>
<reference evidence="1 2" key="1">
    <citation type="submission" date="2018-06" db="EMBL/GenBank/DDBJ databases">
        <title>Extensive metabolic versatility and redundancy in microbially diverse, dynamic hydrothermal sediments.</title>
        <authorList>
            <person name="Dombrowski N."/>
            <person name="Teske A."/>
            <person name="Baker B.J."/>
        </authorList>
    </citation>
    <scope>NUCLEOTIDE SEQUENCE [LARGE SCALE GENOMIC DNA]</scope>
    <source>
        <strain evidence="1">B19_G9</strain>
    </source>
</reference>
<dbReference type="Pfam" id="PF01547">
    <property type="entry name" value="SBP_bac_1"/>
    <property type="match status" value="1"/>
</dbReference>